<comment type="caution">
    <text evidence="5">The sequence shown here is derived from an EMBL/GenBank/DDBJ whole genome shotgun (WGS) entry which is preliminary data.</text>
</comment>
<dbReference type="InterPro" id="IPR008978">
    <property type="entry name" value="HSP20-like_chaperone"/>
</dbReference>
<reference evidence="5 6" key="1">
    <citation type="submission" date="2013-09" db="EMBL/GenBank/DDBJ databases">
        <title>Corchorus capsularis genome sequencing.</title>
        <authorList>
            <person name="Alam M."/>
            <person name="Haque M.S."/>
            <person name="Islam M.S."/>
            <person name="Emdad E.M."/>
            <person name="Islam M.M."/>
            <person name="Ahmed B."/>
            <person name="Halim A."/>
            <person name="Hossen Q.M.M."/>
            <person name="Hossain M.Z."/>
            <person name="Ahmed R."/>
            <person name="Khan M.M."/>
            <person name="Islam R."/>
            <person name="Rashid M.M."/>
            <person name="Khan S.A."/>
            <person name="Rahman M.S."/>
            <person name="Alam M."/>
        </authorList>
    </citation>
    <scope>NUCLEOTIDE SEQUENCE [LARGE SCALE GENOMIC DNA]</scope>
    <source>
        <strain evidence="6">cv. CVL-1</strain>
        <tissue evidence="5">Whole seedling</tissue>
    </source>
</reference>
<dbReference type="OMA" id="WHQKERT"/>
<keyword evidence="6" id="KW-1185">Reference proteome</keyword>
<gene>
    <name evidence="5" type="ORF">CCACVL1_25121</name>
</gene>
<evidence type="ECO:0000259" key="4">
    <source>
        <dbReference type="PROSITE" id="PS01031"/>
    </source>
</evidence>
<evidence type="ECO:0000256" key="3">
    <source>
        <dbReference type="RuleBase" id="RU003616"/>
    </source>
</evidence>
<sequence length="151" mass="17462">MLSPDKDSAYYNFFPSHDEYYGDFLVEKENSNCLPRTDYKETPTAFVFKADVPGLKKDELTVEIQDGNILCLRGQKKMKRSEVYSSGRNSEDTWHQKERTFGDKYSYFSREFKLHGNVNVDAVTVKVKDGVLIVTIPKRDGRHIRVIPISD</sequence>
<name>A0A1R3GLT1_COCAP</name>
<dbReference type="Gramene" id="OMO59058">
    <property type="protein sequence ID" value="OMO59058"/>
    <property type="gene ID" value="CCACVL1_25121"/>
</dbReference>
<evidence type="ECO:0000313" key="5">
    <source>
        <dbReference type="EMBL" id="OMO59058.1"/>
    </source>
</evidence>
<evidence type="ECO:0000256" key="2">
    <source>
        <dbReference type="PROSITE-ProRule" id="PRU00285"/>
    </source>
</evidence>
<dbReference type="Gene3D" id="2.60.40.790">
    <property type="match status" value="1"/>
</dbReference>
<keyword evidence="1" id="KW-0346">Stress response</keyword>
<dbReference type="OrthoDB" id="5511210at2759"/>
<feature type="domain" description="SHSP" evidence="4">
    <location>
        <begin position="28"/>
        <end position="151"/>
    </location>
</feature>
<dbReference type="PROSITE" id="PS01031">
    <property type="entry name" value="SHSP"/>
    <property type="match status" value="1"/>
</dbReference>
<dbReference type="Pfam" id="PF00011">
    <property type="entry name" value="HSP20"/>
    <property type="match status" value="1"/>
</dbReference>
<dbReference type="STRING" id="210143.A0A1R3GLT1"/>
<proteinExistence type="inferred from homology"/>
<dbReference type="Proteomes" id="UP000188268">
    <property type="component" value="Unassembled WGS sequence"/>
</dbReference>
<dbReference type="PANTHER" id="PTHR11527">
    <property type="entry name" value="HEAT-SHOCK PROTEIN 20 FAMILY MEMBER"/>
    <property type="match status" value="1"/>
</dbReference>
<protein>
    <recommendedName>
        <fullName evidence="4">SHSP domain-containing protein</fullName>
    </recommendedName>
</protein>
<organism evidence="5 6">
    <name type="scientific">Corchorus capsularis</name>
    <name type="common">Jute</name>
    <dbReference type="NCBI Taxonomy" id="210143"/>
    <lineage>
        <taxon>Eukaryota</taxon>
        <taxon>Viridiplantae</taxon>
        <taxon>Streptophyta</taxon>
        <taxon>Embryophyta</taxon>
        <taxon>Tracheophyta</taxon>
        <taxon>Spermatophyta</taxon>
        <taxon>Magnoliopsida</taxon>
        <taxon>eudicotyledons</taxon>
        <taxon>Gunneridae</taxon>
        <taxon>Pentapetalae</taxon>
        <taxon>rosids</taxon>
        <taxon>malvids</taxon>
        <taxon>Malvales</taxon>
        <taxon>Malvaceae</taxon>
        <taxon>Grewioideae</taxon>
        <taxon>Apeibeae</taxon>
        <taxon>Corchorus</taxon>
    </lineage>
</organism>
<dbReference type="SUPFAM" id="SSF49764">
    <property type="entry name" value="HSP20-like chaperones"/>
    <property type="match status" value="1"/>
</dbReference>
<comment type="similarity">
    <text evidence="2 3">Belongs to the small heat shock protein (HSP20) family.</text>
</comment>
<evidence type="ECO:0000256" key="1">
    <source>
        <dbReference type="ARBA" id="ARBA00023016"/>
    </source>
</evidence>
<accession>A0A1R3GLT1</accession>
<dbReference type="InterPro" id="IPR002068">
    <property type="entry name" value="A-crystallin/Hsp20_dom"/>
</dbReference>
<dbReference type="EMBL" id="AWWV01014038">
    <property type="protein sequence ID" value="OMO59058.1"/>
    <property type="molecule type" value="Genomic_DNA"/>
</dbReference>
<dbReference type="InterPro" id="IPR031107">
    <property type="entry name" value="Small_HSP"/>
</dbReference>
<dbReference type="AlphaFoldDB" id="A0A1R3GLT1"/>
<evidence type="ECO:0000313" key="6">
    <source>
        <dbReference type="Proteomes" id="UP000188268"/>
    </source>
</evidence>